<proteinExistence type="predicted"/>
<feature type="domain" description="Reverse transcriptase" evidence="1">
    <location>
        <begin position="1"/>
        <end position="52"/>
    </location>
</feature>
<evidence type="ECO:0000313" key="3">
    <source>
        <dbReference type="Proteomes" id="UP000646827"/>
    </source>
</evidence>
<dbReference type="PROSITE" id="PS50878">
    <property type="entry name" value="RT_POL"/>
    <property type="match status" value="1"/>
</dbReference>
<dbReference type="SUPFAM" id="SSF56672">
    <property type="entry name" value="DNA/RNA polymerases"/>
    <property type="match status" value="1"/>
</dbReference>
<accession>A0A8H7VMW9</accession>
<dbReference type="InterPro" id="IPR043502">
    <property type="entry name" value="DNA/RNA_pol_sf"/>
</dbReference>
<dbReference type="InterPro" id="IPR000477">
    <property type="entry name" value="RT_dom"/>
</dbReference>
<dbReference type="EMBL" id="JAEPRB010000085">
    <property type="protein sequence ID" value="KAG2222338.1"/>
    <property type="molecule type" value="Genomic_DNA"/>
</dbReference>
<dbReference type="Proteomes" id="UP000646827">
    <property type="component" value="Unassembled WGS sequence"/>
</dbReference>
<name>A0A8H7VMW9_9FUNG</name>
<dbReference type="InterPro" id="IPR043128">
    <property type="entry name" value="Rev_trsase/Diguanyl_cyclase"/>
</dbReference>
<organism evidence="2 3">
    <name type="scientific">Circinella minor</name>
    <dbReference type="NCBI Taxonomy" id="1195481"/>
    <lineage>
        <taxon>Eukaryota</taxon>
        <taxon>Fungi</taxon>
        <taxon>Fungi incertae sedis</taxon>
        <taxon>Mucoromycota</taxon>
        <taxon>Mucoromycotina</taxon>
        <taxon>Mucoromycetes</taxon>
        <taxon>Mucorales</taxon>
        <taxon>Lichtheimiaceae</taxon>
        <taxon>Circinella</taxon>
    </lineage>
</organism>
<dbReference type="PANTHER" id="PTHR33050">
    <property type="entry name" value="REVERSE TRANSCRIPTASE DOMAIN-CONTAINING PROTEIN"/>
    <property type="match status" value="1"/>
</dbReference>
<dbReference type="Gene3D" id="3.30.70.270">
    <property type="match status" value="1"/>
</dbReference>
<comment type="caution">
    <text evidence="2">The sequence shown here is derived from an EMBL/GenBank/DDBJ whole genome shotgun (WGS) entry which is preliminary data.</text>
</comment>
<dbReference type="AlphaFoldDB" id="A0A8H7VMW9"/>
<evidence type="ECO:0000259" key="1">
    <source>
        <dbReference type="PROSITE" id="PS50878"/>
    </source>
</evidence>
<dbReference type="InterPro" id="IPR052055">
    <property type="entry name" value="Hepadnavirus_pol/RT"/>
</dbReference>
<dbReference type="PANTHER" id="PTHR33050:SF7">
    <property type="entry name" value="RIBONUCLEASE H"/>
    <property type="match status" value="1"/>
</dbReference>
<protein>
    <recommendedName>
        <fullName evidence="1">Reverse transcriptase domain-containing protein</fullName>
    </recommendedName>
</protein>
<dbReference type="OrthoDB" id="2274680at2759"/>
<gene>
    <name evidence="2" type="ORF">INT45_009811</name>
</gene>
<sequence>MDDLLIMAKSAHQAQQHTTLIAQKLQELGWLLNNKKSQLIPTQDINHLGMCINTKTMTISIPGKKIRTLRRNAYQLLHMKTVSWTKLAQFIGSAIATQLGNQQARFRTRHLLKQLNRTRNHITAPITALMQ</sequence>
<evidence type="ECO:0000313" key="2">
    <source>
        <dbReference type="EMBL" id="KAG2222338.1"/>
    </source>
</evidence>
<reference evidence="2 3" key="1">
    <citation type="submission" date="2020-12" db="EMBL/GenBank/DDBJ databases">
        <title>Metabolic potential, ecology and presence of endohyphal bacteria is reflected in genomic diversity of Mucoromycotina.</title>
        <authorList>
            <person name="Muszewska A."/>
            <person name="Okrasinska A."/>
            <person name="Steczkiewicz K."/>
            <person name="Drgas O."/>
            <person name="Orlowska M."/>
            <person name="Perlinska-Lenart U."/>
            <person name="Aleksandrzak-Piekarczyk T."/>
            <person name="Szatraj K."/>
            <person name="Zielenkiewicz U."/>
            <person name="Pilsyk S."/>
            <person name="Malc E."/>
            <person name="Mieczkowski P."/>
            <person name="Kruszewska J.S."/>
            <person name="Biernat P."/>
            <person name="Pawlowska J."/>
        </authorList>
    </citation>
    <scope>NUCLEOTIDE SEQUENCE [LARGE SCALE GENOMIC DNA]</scope>
    <source>
        <strain evidence="2 3">CBS 142.35</strain>
    </source>
</reference>
<keyword evidence="3" id="KW-1185">Reference proteome</keyword>